<reference evidence="1 2" key="1">
    <citation type="submission" date="2017-03" db="EMBL/GenBank/DDBJ databases">
        <title>Lifting the veil on microbial sulfur biogeochemistry in mining wastewaters.</title>
        <authorList>
            <person name="Kantor R.S."/>
            <person name="Colenbrander Nelson T."/>
            <person name="Marshall S."/>
            <person name="Bennett D."/>
            <person name="Apte S."/>
            <person name="Camacho D."/>
            <person name="Thomas B.C."/>
            <person name="Warren L.A."/>
            <person name="Banfield J.F."/>
        </authorList>
    </citation>
    <scope>NUCLEOTIDE SEQUENCE [LARGE SCALE GENOMIC DNA]</scope>
    <source>
        <strain evidence="1">32-67-7</strain>
    </source>
</reference>
<organism evidence="1 2">
    <name type="scientific">Caulobacter vibrioides</name>
    <name type="common">Caulobacter crescentus</name>
    <dbReference type="NCBI Taxonomy" id="155892"/>
    <lineage>
        <taxon>Bacteria</taxon>
        <taxon>Pseudomonadati</taxon>
        <taxon>Pseudomonadota</taxon>
        <taxon>Alphaproteobacteria</taxon>
        <taxon>Caulobacterales</taxon>
        <taxon>Caulobacteraceae</taxon>
        <taxon>Caulobacter</taxon>
    </lineage>
</organism>
<proteinExistence type="predicted"/>
<dbReference type="Gene3D" id="2.10.260.10">
    <property type="match status" value="1"/>
</dbReference>
<evidence type="ECO:0000313" key="2">
    <source>
        <dbReference type="Proteomes" id="UP000215616"/>
    </source>
</evidence>
<dbReference type="InterPro" id="IPR037914">
    <property type="entry name" value="SpoVT-AbrB_sf"/>
</dbReference>
<accession>A0A258DF77</accession>
<dbReference type="EMBL" id="NCDQ01000008">
    <property type="protein sequence ID" value="OYX06246.1"/>
    <property type="molecule type" value="Genomic_DNA"/>
</dbReference>
<dbReference type="Proteomes" id="UP000215616">
    <property type="component" value="Unassembled WGS sequence"/>
</dbReference>
<name>A0A258DF77_CAUVI</name>
<comment type="caution">
    <text evidence="1">The sequence shown here is derived from an EMBL/GenBank/DDBJ whole genome shotgun (WGS) entry which is preliminary data.</text>
</comment>
<dbReference type="AlphaFoldDB" id="A0A258DF77"/>
<gene>
    <name evidence="1" type="ORF">B7Z12_01030</name>
</gene>
<sequence length="79" mass="8719">MAQTTSKTFRSGNSEAVRLPRDLAFGADVELTLIRSGDVLTIYPSKGSIVDLVATLNQMPRPDSVERRDEDLFPERPGL</sequence>
<dbReference type="SUPFAM" id="SSF89447">
    <property type="entry name" value="AbrB/MazE/MraZ-like"/>
    <property type="match status" value="1"/>
</dbReference>
<protein>
    <submittedName>
        <fullName evidence="1">Antitoxin</fullName>
    </submittedName>
</protein>
<evidence type="ECO:0000313" key="1">
    <source>
        <dbReference type="EMBL" id="OYX06246.1"/>
    </source>
</evidence>